<gene>
    <name evidence="1" type="ORF">KO481_27690</name>
</gene>
<evidence type="ECO:0008006" key="3">
    <source>
        <dbReference type="Google" id="ProtNLM"/>
    </source>
</evidence>
<evidence type="ECO:0000313" key="1">
    <source>
        <dbReference type="EMBL" id="MBU3065297.1"/>
    </source>
</evidence>
<dbReference type="RefSeq" id="WP_215921321.1">
    <property type="nucleotide sequence ID" value="NZ_JAHKNI010000010.1"/>
</dbReference>
<name>A0ABS6B4R3_9NOCA</name>
<organism evidence="1 2">
    <name type="scientific">Nocardia albiluteola</name>
    <dbReference type="NCBI Taxonomy" id="2842303"/>
    <lineage>
        <taxon>Bacteria</taxon>
        <taxon>Bacillati</taxon>
        <taxon>Actinomycetota</taxon>
        <taxon>Actinomycetes</taxon>
        <taxon>Mycobacteriales</taxon>
        <taxon>Nocardiaceae</taxon>
        <taxon>Nocardia</taxon>
    </lineage>
</organism>
<dbReference type="Gene3D" id="1.10.287.1060">
    <property type="entry name" value="ESAT-6-like"/>
    <property type="match status" value="1"/>
</dbReference>
<reference evidence="1 2" key="1">
    <citation type="submission" date="2021-06" db="EMBL/GenBank/DDBJ databases">
        <title>Actinomycetes sequencing.</title>
        <authorList>
            <person name="Shan Q."/>
        </authorList>
    </citation>
    <scope>NUCLEOTIDE SEQUENCE [LARGE SCALE GENOMIC DNA]</scope>
    <source>
        <strain evidence="1 2">NEAU-G5</strain>
    </source>
</reference>
<dbReference type="Proteomes" id="UP000733379">
    <property type="component" value="Unassembled WGS sequence"/>
</dbReference>
<keyword evidence="2" id="KW-1185">Reference proteome</keyword>
<comment type="caution">
    <text evidence="1">The sequence shown here is derived from an EMBL/GenBank/DDBJ whole genome shotgun (WGS) entry which is preliminary data.</text>
</comment>
<evidence type="ECO:0000313" key="2">
    <source>
        <dbReference type="Proteomes" id="UP000733379"/>
    </source>
</evidence>
<dbReference type="EMBL" id="JAHKNI010000010">
    <property type="protein sequence ID" value="MBU3065297.1"/>
    <property type="molecule type" value="Genomic_DNA"/>
</dbReference>
<proteinExistence type="predicted"/>
<protein>
    <recommendedName>
        <fullName evidence="3">WXG100 family type VII secretion target</fullName>
    </recommendedName>
</protein>
<sequence length="102" mass="10307">MTSPSAVQLDPSLLRAAAQDSGAIKDNIAQVFANLQASLNAKGSPWGKDSFGDKFANGDKGYVAVSKNVLSAVSDMGTTFDSIAQGQVQAADELSAADAGSA</sequence>
<accession>A0ABS6B4R3</accession>